<evidence type="ECO:0000313" key="4">
    <source>
        <dbReference type="Proteomes" id="UP000002168"/>
    </source>
</evidence>
<evidence type="ECO:0000313" key="3">
    <source>
        <dbReference type="EMBL" id="ACA87046.1"/>
    </source>
</evidence>
<dbReference type="HOGENOM" id="CLU_102167_1_1_6"/>
<dbReference type="EMBL" id="CP000961">
    <property type="protein sequence ID" value="ACA87046.1"/>
    <property type="molecule type" value="Genomic_DNA"/>
</dbReference>
<feature type="signal peptide" evidence="1">
    <location>
        <begin position="1"/>
        <end position="17"/>
    </location>
</feature>
<dbReference type="KEGG" id="swd:Swoo_2770"/>
<proteinExistence type="predicted"/>
<name>B1KJ26_SHEWM</name>
<gene>
    <name evidence="3" type="ordered locus">Swoo_2770</name>
</gene>
<evidence type="ECO:0000256" key="1">
    <source>
        <dbReference type="SAM" id="SignalP"/>
    </source>
</evidence>
<dbReference type="eggNOG" id="COG3572">
    <property type="taxonomic scope" value="Bacteria"/>
</dbReference>
<dbReference type="Pfam" id="PF16036">
    <property type="entry name" value="Chalcone_3"/>
    <property type="match status" value="1"/>
</dbReference>
<keyword evidence="1" id="KW-0732">Signal</keyword>
<dbReference type="Proteomes" id="UP000002168">
    <property type="component" value="Chromosome"/>
</dbReference>
<dbReference type="AlphaFoldDB" id="B1KJ26"/>
<dbReference type="InterPro" id="IPR016087">
    <property type="entry name" value="Chalcone_isomerase"/>
</dbReference>
<sequence precursor="true">MKILYLVLSIFSLSVSASPFPQLIKSGEGEMDYLFWTIYRAELYVESLPYQEESFPKALKIEYYRDIDSDDLIDATKDQWLHLGINQALINQWTAELPTIWPDISKGDELIIYVSKDGESTFYSGQEGQTVKRLGQVDDNQFGRAFLDIWLSEKTTKPKLRAKLMGNVE</sequence>
<keyword evidence="4" id="KW-1185">Reference proteome</keyword>
<dbReference type="STRING" id="392500.Swoo_2770"/>
<dbReference type="Gene3D" id="3.50.70.10">
    <property type="match status" value="1"/>
</dbReference>
<dbReference type="InterPro" id="IPR036298">
    <property type="entry name" value="Chalcone_isomerase_sf"/>
</dbReference>
<dbReference type="InterPro" id="IPR016088">
    <property type="entry name" value="Chalcone_isomerase_3-sand"/>
</dbReference>
<feature type="chain" id="PRO_5002767118" description="Chalcone isomerase domain-containing protein" evidence="1">
    <location>
        <begin position="18"/>
        <end position="169"/>
    </location>
</feature>
<dbReference type="GO" id="GO:0016872">
    <property type="term" value="F:intramolecular lyase activity"/>
    <property type="evidence" value="ECO:0007669"/>
    <property type="project" value="InterPro"/>
</dbReference>
<evidence type="ECO:0000259" key="2">
    <source>
        <dbReference type="Pfam" id="PF16036"/>
    </source>
</evidence>
<feature type="domain" description="Chalcone isomerase" evidence="2">
    <location>
        <begin position="34"/>
        <end position="166"/>
    </location>
</feature>
<dbReference type="SUPFAM" id="SSF54626">
    <property type="entry name" value="Chalcone isomerase"/>
    <property type="match status" value="1"/>
</dbReference>
<organism evidence="3 4">
    <name type="scientific">Shewanella woodyi (strain ATCC 51908 / MS32)</name>
    <dbReference type="NCBI Taxonomy" id="392500"/>
    <lineage>
        <taxon>Bacteria</taxon>
        <taxon>Pseudomonadati</taxon>
        <taxon>Pseudomonadota</taxon>
        <taxon>Gammaproteobacteria</taxon>
        <taxon>Alteromonadales</taxon>
        <taxon>Shewanellaceae</taxon>
        <taxon>Shewanella</taxon>
    </lineage>
</organism>
<accession>B1KJ26</accession>
<reference evidence="3 4" key="1">
    <citation type="submission" date="2008-02" db="EMBL/GenBank/DDBJ databases">
        <title>Complete sequence of Shewanella woodyi ATCC 51908.</title>
        <authorList>
            <consortium name="US DOE Joint Genome Institute"/>
            <person name="Copeland A."/>
            <person name="Lucas S."/>
            <person name="Lapidus A."/>
            <person name="Glavina del Rio T."/>
            <person name="Dalin E."/>
            <person name="Tice H."/>
            <person name="Bruce D."/>
            <person name="Goodwin L."/>
            <person name="Pitluck S."/>
            <person name="Sims D."/>
            <person name="Brettin T."/>
            <person name="Detter J.C."/>
            <person name="Han C."/>
            <person name="Kuske C.R."/>
            <person name="Schmutz J."/>
            <person name="Larimer F."/>
            <person name="Land M."/>
            <person name="Hauser L."/>
            <person name="Kyrpides N."/>
            <person name="Lykidis A."/>
            <person name="Zhao J.-S."/>
            <person name="Richardson P."/>
        </authorList>
    </citation>
    <scope>NUCLEOTIDE SEQUENCE [LARGE SCALE GENOMIC DNA]</scope>
    <source>
        <strain evidence="4">ATCC 51908 / MS32</strain>
    </source>
</reference>
<protein>
    <recommendedName>
        <fullName evidence="2">Chalcone isomerase domain-containing protein</fullName>
    </recommendedName>
</protein>